<evidence type="ECO:0000313" key="3">
    <source>
        <dbReference type="Proteomes" id="UP000462760"/>
    </source>
</evidence>
<gene>
    <name evidence="2" type="ORF">FYJ27_04650</name>
</gene>
<name>A0A844FGB3_9FIRM</name>
<dbReference type="Proteomes" id="UP000462760">
    <property type="component" value="Unassembled WGS sequence"/>
</dbReference>
<evidence type="ECO:0000313" key="2">
    <source>
        <dbReference type="EMBL" id="MSS43024.1"/>
    </source>
</evidence>
<keyword evidence="1" id="KW-0812">Transmembrane</keyword>
<organism evidence="2 3">
    <name type="scientific">Anaerosalibacter bizertensis</name>
    <dbReference type="NCBI Taxonomy" id="932217"/>
    <lineage>
        <taxon>Bacteria</taxon>
        <taxon>Bacillati</taxon>
        <taxon>Bacillota</taxon>
        <taxon>Tissierellia</taxon>
        <taxon>Tissierellales</taxon>
        <taxon>Sporanaerobacteraceae</taxon>
        <taxon>Anaerosalibacter</taxon>
    </lineage>
</organism>
<proteinExistence type="predicted"/>
<protein>
    <submittedName>
        <fullName evidence="2">Uncharacterized protein</fullName>
    </submittedName>
</protein>
<dbReference type="RefSeq" id="WP_154483706.1">
    <property type="nucleotide sequence ID" value="NZ_VULR01000005.1"/>
</dbReference>
<feature type="transmembrane region" description="Helical" evidence="1">
    <location>
        <begin position="46"/>
        <end position="63"/>
    </location>
</feature>
<feature type="transmembrane region" description="Helical" evidence="1">
    <location>
        <begin position="83"/>
        <end position="105"/>
    </location>
</feature>
<evidence type="ECO:0000256" key="1">
    <source>
        <dbReference type="SAM" id="Phobius"/>
    </source>
</evidence>
<dbReference type="EMBL" id="VULR01000005">
    <property type="protein sequence ID" value="MSS43024.1"/>
    <property type="molecule type" value="Genomic_DNA"/>
</dbReference>
<comment type="caution">
    <text evidence="2">The sequence shown here is derived from an EMBL/GenBank/DDBJ whole genome shotgun (WGS) entry which is preliminary data.</text>
</comment>
<reference evidence="2 3" key="1">
    <citation type="submission" date="2019-08" db="EMBL/GenBank/DDBJ databases">
        <title>In-depth cultivation of the pig gut microbiome towards novel bacterial diversity and tailored functional studies.</title>
        <authorList>
            <person name="Wylensek D."/>
            <person name="Hitch T.C.A."/>
            <person name="Clavel T."/>
        </authorList>
    </citation>
    <scope>NUCLEOTIDE SEQUENCE [LARGE SCALE GENOMIC DNA]</scope>
    <source>
        <strain evidence="2 3">Med78-601-WT-4W-RMD-3</strain>
    </source>
</reference>
<dbReference type="AlphaFoldDB" id="A0A844FGB3"/>
<keyword evidence="1" id="KW-1133">Transmembrane helix</keyword>
<sequence>MDDYLRKQIMHNGVIGFGKNPNKLELKDGNYLICNRMKNLISIKNIVLFLEVFAGTFIYRYILDRDFNMLAKDATNNDFKNGIIITFIFMALVGILVYLTPRLIIPKDLGGFNIRKVED</sequence>
<keyword evidence="1" id="KW-0472">Membrane</keyword>
<accession>A0A844FGB3</accession>